<evidence type="ECO:0000313" key="4">
    <source>
        <dbReference type="Proteomes" id="UP001592528"/>
    </source>
</evidence>
<feature type="region of interest" description="Disordered" evidence="1">
    <location>
        <begin position="1"/>
        <end position="36"/>
    </location>
</feature>
<accession>A0ABV6V1S2</accession>
<feature type="domain" description="Transposase IS4-like" evidence="2">
    <location>
        <begin position="12"/>
        <end position="80"/>
    </location>
</feature>
<sequence length="90" mass="10524">MGPGGRRDDHRRGPTVRWRSTTHWAPNDKPPPPTPRLAVPPRRWVVERSFAWLGRYRRLAKDCEYLRASWENAVWAATVFLLVHRLGKSP</sequence>
<gene>
    <name evidence="3" type="ORF">ACEZDJ_40775</name>
</gene>
<evidence type="ECO:0000256" key="1">
    <source>
        <dbReference type="SAM" id="MobiDB-lite"/>
    </source>
</evidence>
<dbReference type="Proteomes" id="UP001592528">
    <property type="component" value="Unassembled WGS sequence"/>
</dbReference>
<keyword evidence="4" id="KW-1185">Reference proteome</keyword>
<evidence type="ECO:0000259" key="2">
    <source>
        <dbReference type="Pfam" id="PF01609"/>
    </source>
</evidence>
<dbReference type="InterPro" id="IPR002559">
    <property type="entry name" value="Transposase_11"/>
</dbReference>
<dbReference type="PANTHER" id="PTHR30007:SF0">
    <property type="entry name" value="TRANSPOSASE"/>
    <property type="match status" value="1"/>
</dbReference>
<evidence type="ECO:0000313" key="3">
    <source>
        <dbReference type="EMBL" id="MFC1407623.1"/>
    </source>
</evidence>
<name>A0ABV6V1S2_9ACTN</name>
<dbReference type="EMBL" id="JBHEZZ010000055">
    <property type="protein sequence ID" value="MFC1407623.1"/>
    <property type="molecule type" value="Genomic_DNA"/>
</dbReference>
<dbReference type="PANTHER" id="PTHR30007">
    <property type="entry name" value="PHP DOMAIN PROTEIN"/>
    <property type="match status" value="1"/>
</dbReference>
<reference evidence="3 4" key="1">
    <citation type="submission" date="2024-09" db="EMBL/GenBank/DDBJ databases">
        <authorList>
            <person name="Lee S.D."/>
        </authorList>
    </citation>
    <scope>NUCLEOTIDE SEQUENCE [LARGE SCALE GENOMIC DNA]</scope>
    <source>
        <strain evidence="3 4">N1-5</strain>
    </source>
</reference>
<dbReference type="Pfam" id="PF01609">
    <property type="entry name" value="DDE_Tnp_1"/>
    <property type="match status" value="1"/>
</dbReference>
<protein>
    <submittedName>
        <fullName evidence="3">Transposase</fullName>
    </submittedName>
</protein>
<organism evidence="3 4">
    <name type="scientific">Streptacidiphilus cavernicola</name>
    <dbReference type="NCBI Taxonomy" id="3342716"/>
    <lineage>
        <taxon>Bacteria</taxon>
        <taxon>Bacillati</taxon>
        <taxon>Actinomycetota</taxon>
        <taxon>Actinomycetes</taxon>
        <taxon>Kitasatosporales</taxon>
        <taxon>Streptomycetaceae</taxon>
        <taxon>Streptacidiphilus</taxon>
    </lineage>
</organism>
<comment type="caution">
    <text evidence="3">The sequence shown here is derived from an EMBL/GenBank/DDBJ whole genome shotgun (WGS) entry which is preliminary data.</text>
</comment>
<dbReference type="RefSeq" id="WP_380525340.1">
    <property type="nucleotide sequence ID" value="NZ_JBHEZZ010000055.1"/>
</dbReference>
<feature type="compositionally biased region" description="Basic and acidic residues" evidence="1">
    <location>
        <begin position="1"/>
        <end position="12"/>
    </location>
</feature>
<proteinExistence type="predicted"/>